<protein>
    <submittedName>
        <fullName evidence="2">Uncharacterized protein</fullName>
    </submittedName>
</protein>
<dbReference type="InterPro" id="IPR036259">
    <property type="entry name" value="MFS_trans_sf"/>
</dbReference>
<sequence>MQDEPPPPPTEWAKGHEWETDQVAKNEVSKWPDPASLKGTKDTNTLRLLRNSGLIAVCLMWFFAAVFVASMVVWLFHFLTPWGWLTDLQLSKIQTVVFSGSLGALVSAFAQKHISQ</sequence>
<evidence type="ECO:0000313" key="3">
    <source>
        <dbReference type="Proteomes" id="UP000064912"/>
    </source>
</evidence>
<dbReference type="KEGG" id="rsu:NHU_00062"/>
<organism evidence="2 3">
    <name type="scientific">Rhodovulum sulfidophilum</name>
    <name type="common">Rhodobacter sulfidophilus</name>
    <dbReference type="NCBI Taxonomy" id="35806"/>
    <lineage>
        <taxon>Bacteria</taxon>
        <taxon>Pseudomonadati</taxon>
        <taxon>Pseudomonadota</taxon>
        <taxon>Alphaproteobacteria</taxon>
        <taxon>Rhodobacterales</taxon>
        <taxon>Paracoccaceae</taxon>
        <taxon>Rhodovulum</taxon>
    </lineage>
</organism>
<feature type="transmembrane region" description="Helical" evidence="1">
    <location>
        <begin position="91"/>
        <end position="110"/>
    </location>
</feature>
<feature type="transmembrane region" description="Helical" evidence="1">
    <location>
        <begin position="54"/>
        <end position="79"/>
    </location>
</feature>
<keyword evidence="1" id="KW-0472">Membrane</keyword>
<accession>A0A0D6AXT2</accession>
<keyword evidence="1" id="KW-0812">Transmembrane</keyword>
<dbReference type="Gene3D" id="1.20.1250.20">
    <property type="entry name" value="MFS general substrate transporter like domains"/>
    <property type="match status" value="1"/>
</dbReference>
<proteinExistence type="predicted"/>
<reference evidence="2 3" key="1">
    <citation type="submission" date="2015-02" db="EMBL/GenBank/DDBJ databases">
        <title>Genome sequene of Rhodovulum sulfidophilum DSM 2351.</title>
        <authorList>
            <person name="Nagao N."/>
        </authorList>
    </citation>
    <scope>NUCLEOTIDE SEQUENCE [LARGE SCALE GENOMIC DNA]</scope>
    <source>
        <strain evidence="2 3">DSM 2351</strain>
    </source>
</reference>
<evidence type="ECO:0000256" key="1">
    <source>
        <dbReference type="SAM" id="Phobius"/>
    </source>
</evidence>
<gene>
    <name evidence="2" type="ORF">NHU_00062</name>
</gene>
<dbReference type="Proteomes" id="UP000064912">
    <property type="component" value="Chromosome"/>
</dbReference>
<dbReference type="SUPFAM" id="SSF103473">
    <property type="entry name" value="MFS general substrate transporter"/>
    <property type="match status" value="1"/>
</dbReference>
<dbReference type="AlphaFoldDB" id="A0A0D6AXT2"/>
<keyword evidence="1" id="KW-1133">Transmembrane helix</keyword>
<evidence type="ECO:0000313" key="2">
    <source>
        <dbReference type="EMBL" id="BAQ67234.1"/>
    </source>
</evidence>
<dbReference type="EMBL" id="AP014800">
    <property type="protein sequence ID" value="BAQ67234.1"/>
    <property type="molecule type" value="Genomic_DNA"/>
</dbReference>
<name>A0A0D6AXT2_RHOSU</name>